<dbReference type="Pfam" id="PF07429">
    <property type="entry name" value="Glyco_transf_56"/>
    <property type="match status" value="1"/>
</dbReference>
<dbReference type="EMBL" id="FUWZ01000001">
    <property type="protein sequence ID" value="SJZ63109.1"/>
    <property type="molecule type" value="Genomic_DNA"/>
</dbReference>
<keyword evidence="2" id="KW-0997">Cell inner membrane</keyword>
<keyword evidence="1" id="KW-1003">Cell membrane</keyword>
<sequence>MNYHLMIDDKFIDDFIKDAEQVAPGNNIFIIDAVKEQAKHVKSDQVHFAPHYTQAFSELVKNISLKDKVFIHWASESAIRFVLTLDKNIPLGLFFWGGDVVEIPVSRFKHTIYGPLSLPYFEEHEEHDPVQWNLLKPKKLYRSFAKRYIRYKREQREIAHTRALFFERLNYFLNWNLLDHDWIKQHYTTQVAYKYFFYNFNPKPENTLPAQGTGEKRPYTTILLGNSDTITNNHIEALEALSVFKNDPVKLVIPLSYRDGAYADFVEQRAIAIFGKEKVRALRGFLPRDEYYKQLDEVDVAVMYHYRPQAAGNTLALLYRGKKVFVHHNSTTYGLLKNHHAAIFDSADISSLSFEAFSRPLTAGEIQQNITIVDQLFDQQEKMRVLKETLAGN</sequence>
<keyword evidence="3 6" id="KW-0328">Glycosyltransferase</keyword>
<dbReference type="RefSeq" id="WP_078667612.1">
    <property type="nucleotide sequence ID" value="NZ_FUWZ01000001.1"/>
</dbReference>
<dbReference type="GO" id="GO:0009246">
    <property type="term" value="P:enterobacterial common antigen biosynthetic process"/>
    <property type="evidence" value="ECO:0007669"/>
    <property type="project" value="InterPro"/>
</dbReference>
<dbReference type="InterPro" id="IPR009993">
    <property type="entry name" value="WecF"/>
</dbReference>
<dbReference type="AlphaFoldDB" id="A0A1T4M7X2"/>
<keyword evidence="7" id="KW-1185">Reference proteome</keyword>
<evidence type="ECO:0000256" key="5">
    <source>
        <dbReference type="ARBA" id="ARBA00023136"/>
    </source>
</evidence>
<dbReference type="GO" id="GO:0008417">
    <property type="term" value="F:fucosyltransferase activity"/>
    <property type="evidence" value="ECO:0007669"/>
    <property type="project" value="InterPro"/>
</dbReference>
<evidence type="ECO:0000313" key="7">
    <source>
        <dbReference type="Proteomes" id="UP000190367"/>
    </source>
</evidence>
<evidence type="ECO:0000313" key="6">
    <source>
        <dbReference type="EMBL" id="SJZ63109.1"/>
    </source>
</evidence>
<keyword evidence="5" id="KW-0472">Membrane</keyword>
<evidence type="ECO:0000256" key="3">
    <source>
        <dbReference type="ARBA" id="ARBA00022676"/>
    </source>
</evidence>
<evidence type="ECO:0000256" key="1">
    <source>
        <dbReference type="ARBA" id="ARBA00022475"/>
    </source>
</evidence>
<evidence type="ECO:0000256" key="4">
    <source>
        <dbReference type="ARBA" id="ARBA00022679"/>
    </source>
</evidence>
<dbReference type="STRING" id="634771.SAMN04488128_101983"/>
<protein>
    <submittedName>
        <fullName evidence="6">4-alpha-L-fucosyltransferase glycosyl transferase group 56</fullName>
    </submittedName>
</protein>
<gene>
    <name evidence="6" type="ORF">SAMN04488128_101983</name>
</gene>
<accession>A0A1T4M7X2</accession>
<evidence type="ECO:0000256" key="2">
    <source>
        <dbReference type="ARBA" id="ARBA00022519"/>
    </source>
</evidence>
<dbReference type="OrthoDB" id="1083028at2"/>
<reference evidence="7" key="1">
    <citation type="submission" date="2017-02" db="EMBL/GenBank/DDBJ databases">
        <authorList>
            <person name="Varghese N."/>
            <person name="Submissions S."/>
        </authorList>
    </citation>
    <scope>NUCLEOTIDE SEQUENCE [LARGE SCALE GENOMIC DNA]</scope>
    <source>
        <strain evidence="7">DSM 22224</strain>
    </source>
</reference>
<name>A0A1T4M7X2_9BACT</name>
<proteinExistence type="predicted"/>
<organism evidence="6 7">
    <name type="scientific">Chitinophaga eiseniae</name>
    <dbReference type="NCBI Taxonomy" id="634771"/>
    <lineage>
        <taxon>Bacteria</taxon>
        <taxon>Pseudomonadati</taxon>
        <taxon>Bacteroidota</taxon>
        <taxon>Chitinophagia</taxon>
        <taxon>Chitinophagales</taxon>
        <taxon>Chitinophagaceae</taxon>
        <taxon>Chitinophaga</taxon>
    </lineage>
</organism>
<dbReference type="Proteomes" id="UP000190367">
    <property type="component" value="Unassembled WGS sequence"/>
</dbReference>
<keyword evidence="4 6" id="KW-0808">Transferase</keyword>